<dbReference type="InterPro" id="IPR001845">
    <property type="entry name" value="HTH_ArsR_DNA-bd_dom"/>
</dbReference>
<dbReference type="RefSeq" id="WP_120736213.1">
    <property type="nucleotide sequence ID" value="NZ_CP032568.1"/>
</dbReference>
<dbReference type="InterPro" id="IPR036390">
    <property type="entry name" value="WH_DNA-bd_sf"/>
</dbReference>
<dbReference type="AlphaFoldDB" id="A0A386Z911"/>
<dbReference type="SUPFAM" id="SSF46785">
    <property type="entry name" value="Winged helix' DNA-binding domain"/>
    <property type="match status" value="1"/>
</dbReference>
<gene>
    <name evidence="2" type="ORF">D7D52_10925</name>
</gene>
<dbReference type="CDD" id="cd00090">
    <property type="entry name" value="HTH_ARSR"/>
    <property type="match status" value="1"/>
</dbReference>
<dbReference type="OrthoDB" id="3232131at2"/>
<evidence type="ECO:0000313" key="3">
    <source>
        <dbReference type="Proteomes" id="UP000267164"/>
    </source>
</evidence>
<keyword evidence="3" id="KW-1185">Reference proteome</keyword>
<evidence type="ECO:0000313" key="2">
    <source>
        <dbReference type="EMBL" id="AYF74292.1"/>
    </source>
</evidence>
<dbReference type="GO" id="GO:0010288">
    <property type="term" value="P:response to lead ion"/>
    <property type="evidence" value="ECO:0007669"/>
    <property type="project" value="TreeGrafter"/>
</dbReference>
<proteinExistence type="predicted"/>
<dbReference type="SMART" id="SM00418">
    <property type="entry name" value="HTH_ARSR"/>
    <property type="match status" value="1"/>
</dbReference>
<dbReference type="PANTHER" id="PTHR39168">
    <property type="entry name" value="TRANSCRIPTIONAL REGULATOR-RELATED"/>
    <property type="match status" value="1"/>
</dbReference>
<name>A0A386Z911_9NOCA</name>
<dbReference type="Proteomes" id="UP000267164">
    <property type="component" value="Chromosome"/>
</dbReference>
<dbReference type="PRINTS" id="PR00778">
    <property type="entry name" value="HTHARSR"/>
</dbReference>
<dbReference type="KEGG" id="nyu:D7D52_10925"/>
<dbReference type="GO" id="GO:0097063">
    <property type="term" value="F:cadmium ion sensor activity"/>
    <property type="evidence" value="ECO:0007669"/>
    <property type="project" value="TreeGrafter"/>
</dbReference>
<protein>
    <submittedName>
        <fullName evidence="2">ArsR family transcriptional regulator</fullName>
    </submittedName>
</protein>
<dbReference type="GO" id="GO:0003677">
    <property type="term" value="F:DNA binding"/>
    <property type="evidence" value="ECO:0007669"/>
    <property type="project" value="TreeGrafter"/>
</dbReference>
<reference evidence="2 3" key="1">
    <citation type="submission" date="2018-09" db="EMBL/GenBank/DDBJ databases">
        <title>Nocardia yunnanensis sp. nov., an actinomycete isolated from a soil sample.</title>
        <authorList>
            <person name="Zhang J."/>
        </authorList>
    </citation>
    <scope>NUCLEOTIDE SEQUENCE [LARGE SCALE GENOMIC DNA]</scope>
    <source>
        <strain evidence="2 3">CFHS0054</strain>
    </source>
</reference>
<organism evidence="2 3">
    <name type="scientific">Nocardia yunnanensis</name>
    <dbReference type="NCBI Taxonomy" id="2382165"/>
    <lineage>
        <taxon>Bacteria</taxon>
        <taxon>Bacillati</taxon>
        <taxon>Actinomycetota</taxon>
        <taxon>Actinomycetes</taxon>
        <taxon>Mycobacteriales</taxon>
        <taxon>Nocardiaceae</taxon>
        <taxon>Nocardia</taxon>
    </lineage>
</organism>
<sequence length="246" mass="26551">MEPIRDGDVDISGAARLLADPARARMLTVLTDGRAQPAGELARAAGVTAATASEHLGKLAEQGWLAVERVGRHRYYRISLPEVVQVIEAMAVISPIEPVKSLRGSRTHRDLRLARTCYDHLAGAVGVALFDGLCDASLLDIVDGHWTAAERAHPLLDELAIAPTDLHRFGRRPPARTCLDWSERRYHLAGGLGALLLTRMLDAGWCAHAATPRAITVTTSGWAALHRTLGIDRETVTTGRPEAESA</sequence>
<dbReference type="Gene3D" id="1.10.10.10">
    <property type="entry name" value="Winged helix-like DNA-binding domain superfamily/Winged helix DNA-binding domain"/>
    <property type="match status" value="1"/>
</dbReference>
<dbReference type="InterPro" id="IPR036388">
    <property type="entry name" value="WH-like_DNA-bd_sf"/>
</dbReference>
<dbReference type="GO" id="GO:0046686">
    <property type="term" value="P:response to cadmium ion"/>
    <property type="evidence" value="ECO:0007669"/>
    <property type="project" value="TreeGrafter"/>
</dbReference>
<accession>A0A386Z911</accession>
<dbReference type="Pfam" id="PF12840">
    <property type="entry name" value="HTH_20"/>
    <property type="match status" value="1"/>
</dbReference>
<dbReference type="InterPro" id="IPR011991">
    <property type="entry name" value="ArsR-like_HTH"/>
</dbReference>
<dbReference type="GO" id="GO:0003700">
    <property type="term" value="F:DNA-binding transcription factor activity"/>
    <property type="evidence" value="ECO:0007669"/>
    <property type="project" value="InterPro"/>
</dbReference>
<dbReference type="GO" id="GO:0032791">
    <property type="term" value="F:lead ion binding"/>
    <property type="evidence" value="ECO:0007669"/>
    <property type="project" value="TreeGrafter"/>
</dbReference>
<evidence type="ECO:0000259" key="1">
    <source>
        <dbReference type="PROSITE" id="PS50987"/>
    </source>
</evidence>
<dbReference type="PANTHER" id="PTHR39168:SF1">
    <property type="entry name" value="TRANSCRIPTIONAL REGULATORY PROTEIN"/>
    <property type="match status" value="1"/>
</dbReference>
<dbReference type="PROSITE" id="PS50987">
    <property type="entry name" value="HTH_ARSR_2"/>
    <property type="match status" value="1"/>
</dbReference>
<dbReference type="InterPro" id="IPR052543">
    <property type="entry name" value="HTH_Metal-responsive_Reg"/>
</dbReference>
<dbReference type="EMBL" id="CP032568">
    <property type="protein sequence ID" value="AYF74292.1"/>
    <property type="molecule type" value="Genomic_DNA"/>
</dbReference>
<feature type="domain" description="HTH arsR-type" evidence="1">
    <location>
        <begin position="3"/>
        <end position="98"/>
    </location>
</feature>